<dbReference type="InterPro" id="IPR010982">
    <property type="entry name" value="Lambda_DNA-bd_dom_sf"/>
</dbReference>
<keyword evidence="3" id="KW-0614">Plasmid</keyword>
<name>A0ABN6RNL9_9DEIO</name>
<dbReference type="SMART" id="SM00530">
    <property type="entry name" value="HTH_XRE"/>
    <property type="match status" value="1"/>
</dbReference>
<dbReference type="InterPro" id="IPR001387">
    <property type="entry name" value="Cro/C1-type_HTH"/>
</dbReference>
<gene>
    <name evidence="3" type="ORF">DAETH_48510</name>
</gene>
<proteinExistence type="predicted"/>
<reference evidence="3" key="1">
    <citation type="submission" date="2022-07" db="EMBL/GenBank/DDBJ databases">
        <title>Complete Genome Sequence of the Radioresistant Bacterium Deinococcus aetherius ST0316, Isolated from the Air Dust collected in Lower Stratosphere above Japan.</title>
        <authorList>
            <person name="Satoh K."/>
            <person name="Hagiwara K."/>
            <person name="Katsumata K."/>
            <person name="Kubo A."/>
            <person name="Yokobori S."/>
            <person name="Yamagishi A."/>
            <person name="Oono Y."/>
            <person name="Narumi I."/>
        </authorList>
    </citation>
    <scope>NUCLEOTIDE SEQUENCE</scope>
    <source>
        <strain evidence="3">ST0316</strain>
        <plasmid evidence="3">pDAETH-4</plasmid>
    </source>
</reference>
<geneLocation type="plasmid" evidence="3 4">
    <name>pDAETH-4</name>
</geneLocation>
<evidence type="ECO:0000313" key="4">
    <source>
        <dbReference type="Proteomes" id="UP001064971"/>
    </source>
</evidence>
<dbReference type="PROSITE" id="PS50943">
    <property type="entry name" value="HTH_CROC1"/>
    <property type="match status" value="1"/>
</dbReference>
<organism evidence="3 4">
    <name type="scientific">Deinococcus aetherius</name>
    <dbReference type="NCBI Taxonomy" id="200252"/>
    <lineage>
        <taxon>Bacteria</taxon>
        <taxon>Thermotogati</taxon>
        <taxon>Deinococcota</taxon>
        <taxon>Deinococci</taxon>
        <taxon>Deinococcales</taxon>
        <taxon>Deinococcaceae</taxon>
        <taxon>Deinococcus</taxon>
    </lineage>
</organism>
<dbReference type="RefSeq" id="WP_264778929.1">
    <property type="nucleotide sequence ID" value="NZ_AP026564.1"/>
</dbReference>
<protein>
    <recommendedName>
        <fullName evidence="2">HTH cro/C1-type domain-containing protein</fullName>
    </recommendedName>
</protein>
<dbReference type="Proteomes" id="UP001064971">
    <property type="component" value="Plasmid pDAETH-4"/>
</dbReference>
<keyword evidence="4" id="KW-1185">Reference proteome</keyword>
<feature type="domain" description="HTH cro/C1-type" evidence="2">
    <location>
        <begin position="6"/>
        <end position="60"/>
    </location>
</feature>
<dbReference type="SUPFAM" id="SSF47413">
    <property type="entry name" value="lambda repressor-like DNA-binding domains"/>
    <property type="match status" value="1"/>
</dbReference>
<dbReference type="CDD" id="cd00093">
    <property type="entry name" value="HTH_XRE"/>
    <property type="match status" value="1"/>
</dbReference>
<evidence type="ECO:0000259" key="2">
    <source>
        <dbReference type="PROSITE" id="PS50943"/>
    </source>
</evidence>
<dbReference type="Pfam" id="PF01381">
    <property type="entry name" value="HTH_3"/>
    <property type="match status" value="1"/>
</dbReference>
<evidence type="ECO:0000256" key="1">
    <source>
        <dbReference type="SAM" id="MobiDB-lite"/>
    </source>
</evidence>
<accession>A0ABN6RNL9</accession>
<feature type="region of interest" description="Disordered" evidence="1">
    <location>
        <begin position="1"/>
        <end position="20"/>
    </location>
</feature>
<sequence length="78" mass="8855">MADNRLKEEREKRGWSQEKLSEAADVPLSSLQKIERRAFSPNVDYALGLAGALGLPVERIFSRTRSRMRLRKAEEPAA</sequence>
<evidence type="ECO:0000313" key="3">
    <source>
        <dbReference type="EMBL" id="BDP44882.1"/>
    </source>
</evidence>
<dbReference type="EMBL" id="AP026564">
    <property type="protein sequence ID" value="BDP44882.1"/>
    <property type="molecule type" value="Genomic_DNA"/>
</dbReference>
<dbReference type="Gene3D" id="1.10.260.40">
    <property type="entry name" value="lambda repressor-like DNA-binding domains"/>
    <property type="match status" value="1"/>
</dbReference>